<name>A0AAX0Q8T1_9EURY</name>
<comment type="caution">
    <text evidence="10">The sequence shown here is derived from an EMBL/GenBank/DDBJ whole genome shotgun (WGS) entry which is preliminary data.</text>
</comment>
<accession>A0AAX0Q8T1</accession>
<evidence type="ECO:0000256" key="5">
    <source>
        <dbReference type="ARBA" id="ARBA00022822"/>
    </source>
</evidence>
<dbReference type="AlphaFoldDB" id="A0AAX0Q8T1"/>
<evidence type="ECO:0000256" key="2">
    <source>
        <dbReference type="ARBA" id="ARBA00004664"/>
    </source>
</evidence>
<dbReference type="Proteomes" id="UP000243820">
    <property type="component" value="Unassembled WGS sequence"/>
</dbReference>
<evidence type="ECO:0000256" key="1">
    <source>
        <dbReference type="ARBA" id="ARBA00001164"/>
    </source>
</evidence>
<keyword evidence="7 8" id="KW-0413">Isomerase</keyword>
<dbReference type="GO" id="GO:0000162">
    <property type="term" value="P:L-tryptophan biosynthetic process"/>
    <property type="evidence" value="ECO:0007669"/>
    <property type="project" value="UniProtKB-UniRule"/>
</dbReference>
<dbReference type="InterPro" id="IPR013785">
    <property type="entry name" value="Aldolase_TIM"/>
</dbReference>
<evidence type="ECO:0000256" key="3">
    <source>
        <dbReference type="ARBA" id="ARBA00007571"/>
    </source>
</evidence>
<evidence type="ECO:0000256" key="4">
    <source>
        <dbReference type="ARBA" id="ARBA00022605"/>
    </source>
</evidence>
<keyword evidence="6 8" id="KW-0057">Aromatic amino acid biosynthesis</keyword>
<evidence type="ECO:0000313" key="10">
    <source>
        <dbReference type="EMBL" id="PAV09291.1"/>
    </source>
</evidence>
<dbReference type="InterPro" id="IPR011060">
    <property type="entry name" value="RibuloseP-bd_barrel"/>
</dbReference>
<dbReference type="Gene3D" id="3.20.20.70">
    <property type="entry name" value="Aldolase class I"/>
    <property type="match status" value="1"/>
</dbReference>
<feature type="domain" description="N-(5'phosphoribosyl) anthranilate isomerase (PRAI)" evidence="9">
    <location>
        <begin position="4"/>
        <end position="207"/>
    </location>
</feature>
<evidence type="ECO:0000256" key="8">
    <source>
        <dbReference type="HAMAP-Rule" id="MF_00135"/>
    </source>
</evidence>
<dbReference type="GO" id="GO:0004640">
    <property type="term" value="F:phosphoribosylanthranilate isomerase activity"/>
    <property type="evidence" value="ECO:0007669"/>
    <property type="project" value="UniProtKB-UniRule"/>
</dbReference>
<evidence type="ECO:0000313" key="11">
    <source>
        <dbReference type="Proteomes" id="UP000243820"/>
    </source>
</evidence>
<dbReference type="PANTHER" id="PTHR42894:SF1">
    <property type="entry name" value="N-(5'-PHOSPHORIBOSYL)ANTHRANILATE ISOMERASE"/>
    <property type="match status" value="1"/>
</dbReference>
<keyword evidence="4 8" id="KW-0028">Amino-acid biosynthesis</keyword>
<sequence>MKCKICGTGSFADLKCAVDAGTDAVGFLMGITHVTQDAVSPEEAAAMIKTLPPFIEPVAVTHLQDARSIISIVQQSGCTALQIQNTITPEEICMIRKSLPYLRIIKAVHVMDMSAVQTAQREAAYADAIILDTRTPDRLGGTGLTHDWSISAKIVESVKIPVILAGGLTPENVASAIRQVRPYAVDVHTGVKKNDVRDALKTKAFVKTAHTAV</sequence>
<keyword evidence="5 8" id="KW-0822">Tryptophan biosynthesis</keyword>
<comment type="pathway">
    <text evidence="2 8">Amino-acid biosynthesis; L-tryptophan biosynthesis; L-tryptophan from chorismate: step 3/5.</text>
</comment>
<protein>
    <recommendedName>
        <fullName evidence="8">N-(5'-phosphoribosyl)anthranilate isomerase</fullName>
        <shortName evidence="8">PRAI</shortName>
        <ecNumber evidence="8">5.3.1.24</ecNumber>
    </recommendedName>
</protein>
<evidence type="ECO:0000256" key="7">
    <source>
        <dbReference type="ARBA" id="ARBA00023235"/>
    </source>
</evidence>
<dbReference type="InterPro" id="IPR044643">
    <property type="entry name" value="TrpF_fam"/>
</dbReference>
<comment type="similarity">
    <text evidence="3 8">Belongs to the TrpF family.</text>
</comment>
<dbReference type="PANTHER" id="PTHR42894">
    <property type="entry name" value="N-(5'-PHOSPHORIBOSYL)ANTHRANILATE ISOMERASE"/>
    <property type="match status" value="1"/>
</dbReference>
<organism evidence="10 11">
    <name type="scientific">Methanocorpusculum parvum</name>
    <dbReference type="NCBI Taxonomy" id="2193"/>
    <lineage>
        <taxon>Archaea</taxon>
        <taxon>Methanobacteriati</taxon>
        <taxon>Methanobacteriota</taxon>
        <taxon>Stenosarchaea group</taxon>
        <taxon>Methanomicrobia</taxon>
        <taxon>Methanomicrobiales</taxon>
        <taxon>Methanocorpusculaceae</taxon>
        <taxon>Methanocorpusculum</taxon>
    </lineage>
</organism>
<dbReference type="Pfam" id="PF00697">
    <property type="entry name" value="PRAI"/>
    <property type="match status" value="1"/>
</dbReference>
<proteinExistence type="inferred from homology"/>
<keyword evidence="11" id="KW-1185">Reference proteome</keyword>
<dbReference type="RefSeq" id="WP_095642189.1">
    <property type="nucleotide sequence ID" value="NZ_LMVO01000017.1"/>
</dbReference>
<dbReference type="EMBL" id="LMVO01000017">
    <property type="protein sequence ID" value="PAV09291.1"/>
    <property type="molecule type" value="Genomic_DNA"/>
</dbReference>
<dbReference type="CDD" id="cd00405">
    <property type="entry name" value="PRAI"/>
    <property type="match status" value="1"/>
</dbReference>
<gene>
    <name evidence="8" type="primary">trpF</name>
    <name evidence="10" type="ORF">ASJ83_08135</name>
</gene>
<evidence type="ECO:0000256" key="6">
    <source>
        <dbReference type="ARBA" id="ARBA00023141"/>
    </source>
</evidence>
<dbReference type="InterPro" id="IPR001240">
    <property type="entry name" value="PRAI_dom"/>
</dbReference>
<dbReference type="EC" id="5.3.1.24" evidence="8"/>
<evidence type="ECO:0000259" key="9">
    <source>
        <dbReference type="Pfam" id="PF00697"/>
    </source>
</evidence>
<reference evidence="10 11" key="1">
    <citation type="journal article" date="2017" name="BMC Genomics">
        <title>Genomic analysis of methanogenic archaea reveals a shift towards energy conservation.</title>
        <authorList>
            <person name="Gilmore S.P."/>
            <person name="Henske J.K."/>
            <person name="Sexton J.A."/>
            <person name="Solomon K.V."/>
            <person name="Seppala S."/>
            <person name="Yoo J.I."/>
            <person name="Huyett L.M."/>
            <person name="Pressman A."/>
            <person name="Cogan J.Z."/>
            <person name="Kivenson V."/>
            <person name="Peng X."/>
            <person name="Tan Y."/>
            <person name="Valentine D.L."/>
            <person name="O'Malley M.A."/>
        </authorList>
    </citation>
    <scope>NUCLEOTIDE SEQUENCE [LARGE SCALE GENOMIC DNA]</scope>
    <source>
        <strain evidence="10 11">XII</strain>
    </source>
</reference>
<dbReference type="SUPFAM" id="SSF51366">
    <property type="entry name" value="Ribulose-phoshate binding barrel"/>
    <property type="match status" value="1"/>
</dbReference>
<dbReference type="HAMAP" id="MF_00135">
    <property type="entry name" value="PRAI"/>
    <property type="match status" value="1"/>
</dbReference>
<comment type="catalytic activity">
    <reaction evidence="1 8">
        <text>N-(5-phospho-beta-D-ribosyl)anthranilate = 1-(2-carboxyphenylamino)-1-deoxy-D-ribulose 5-phosphate</text>
        <dbReference type="Rhea" id="RHEA:21540"/>
        <dbReference type="ChEBI" id="CHEBI:18277"/>
        <dbReference type="ChEBI" id="CHEBI:58613"/>
        <dbReference type="EC" id="5.3.1.24"/>
    </reaction>
</comment>